<reference evidence="8" key="1">
    <citation type="journal article" date="2021" name="Nat. Microbiol.">
        <title>Cocultivation of an ultrasmall environmental parasitic bacterium with lytic ability against bacteria associated with wastewater foams.</title>
        <authorList>
            <person name="Batinovic S."/>
            <person name="Rose J.J.A."/>
            <person name="Ratcliffe J."/>
            <person name="Seviour R.J."/>
            <person name="Petrovski S."/>
        </authorList>
    </citation>
    <scope>NUCLEOTIDE SEQUENCE</scope>
    <source>
        <strain evidence="8">CON44</strain>
    </source>
</reference>
<feature type="domain" description="Pyridoxamine 5'-phosphate oxidase N-terminal" evidence="6">
    <location>
        <begin position="38"/>
        <end position="141"/>
    </location>
</feature>
<dbReference type="SUPFAM" id="SSF50475">
    <property type="entry name" value="FMN-binding split barrel"/>
    <property type="match status" value="1"/>
</dbReference>
<dbReference type="Pfam" id="PF01243">
    <property type="entry name" value="PNPOx_N"/>
    <property type="match status" value="1"/>
</dbReference>
<evidence type="ECO:0000313" key="8">
    <source>
        <dbReference type="EMBL" id="QHN39671.1"/>
    </source>
</evidence>
<dbReference type="GO" id="GO:0008615">
    <property type="term" value="P:pyridoxine biosynthetic process"/>
    <property type="evidence" value="ECO:0007669"/>
    <property type="project" value="InterPro"/>
</dbReference>
<dbReference type="InterPro" id="IPR019576">
    <property type="entry name" value="Pyridoxamine_oxidase_dimer_C"/>
</dbReference>
<dbReference type="AlphaFoldDB" id="A0A857LNT6"/>
<comment type="similarity">
    <text evidence="2">Belongs to the pyridoxamine 5'-phosphate oxidase family.</text>
</comment>
<dbReference type="PANTHER" id="PTHR10851:SF0">
    <property type="entry name" value="PYRIDOXINE-5'-PHOSPHATE OXIDASE"/>
    <property type="match status" value="1"/>
</dbReference>
<dbReference type="RefSeq" id="WP_005183524.1">
    <property type="nucleotide sequence ID" value="NZ_CP045804.1"/>
</dbReference>
<keyword evidence="3" id="KW-0285">Flavoprotein</keyword>
<organism evidence="8">
    <name type="scientific">Gordonia amarae</name>
    <dbReference type="NCBI Taxonomy" id="36821"/>
    <lineage>
        <taxon>Bacteria</taxon>
        <taxon>Bacillati</taxon>
        <taxon>Actinomycetota</taxon>
        <taxon>Actinomycetes</taxon>
        <taxon>Mycobacteriales</taxon>
        <taxon>Gordoniaceae</taxon>
        <taxon>Gordonia</taxon>
    </lineage>
</organism>
<keyword evidence="4" id="KW-0288">FMN</keyword>
<name>A0A857LNT6_9ACTN</name>
<feature type="domain" description="Pyridoxine 5'-phosphate oxidase dimerisation C-terminal" evidence="7">
    <location>
        <begin position="164"/>
        <end position="204"/>
    </location>
</feature>
<dbReference type="InterPro" id="IPR000659">
    <property type="entry name" value="Pyridox_Oxase"/>
</dbReference>
<evidence type="ECO:0000256" key="1">
    <source>
        <dbReference type="ARBA" id="ARBA00001917"/>
    </source>
</evidence>
<evidence type="ECO:0000256" key="3">
    <source>
        <dbReference type="ARBA" id="ARBA00022630"/>
    </source>
</evidence>
<dbReference type="Pfam" id="PF10590">
    <property type="entry name" value="PNP_phzG_C"/>
    <property type="match status" value="1"/>
</dbReference>
<evidence type="ECO:0000259" key="6">
    <source>
        <dbReference type="Pfam" id="PF01243"/>
    </source>
</evidence>
<dbReference type="InterPro" id="IPR011576">
    <property type="entry name" value="Pyridox_Oxase_N"/>
</dbReference>
<protein>
    <submittedName>
        <fullName evidence="8">Pyridoxine 5'-phosphate oxidase</fullName>
    </submittedName>
</protein>
<dbReference type="InterPro" id="IPR012349">
    <property type="entry name" value="Split_barrel_FMN-bd"/>
</dbReference>
<dbReference type="GO" id="GO:0010181">
    <property type="term" value="F:FMN binding"/>
    <property type="evidence" value="ECO:0007669"/>
    <property type="project" value="InterPro"/>
</dbReference>
<dbReference type="GO" id="GO:0004733">
    <property type="term" value="F:pyridoxamine phosphate oxidase activity"/>
    <property type="evidence" value="ECO:0007669"/>
    <property type="project" value="InterPro"/>
</dbReference>
<evidence type="ECO:0000256" key="4">
    <source>
        <dbReference type="ARBA" id="ARBA00022643"/>
    </source>
</evidence>
<comment type="cofactor">
    <cofactor evidence="1">
        <name>FMN</name>
        <dbReference type="ChEBI" id="CHEBI:58210"/>
    </cofactor>
</comment>
<sequence length="206" mass="22750">MITADTAFGVDCAPEDVLTVDPVDLAEKWTRRAEGMSPLLMALATAGVDGYPRVRHVLLTEIAGGALYFHTDSRSDKVAELTAAPRACLSIPWPADSRQLCVVGDVRGADDAELRSAYDARSRYLKLLAWLNDAEHAGLPPTVRHERWADFDAGHPSLEPPPTWTGFAVIPREFTFWRGDPDGPSQRVRFRRATPCEEWNAQILPG</sequence>
<gene>
    <name evidence="8" type="ORF">GII30_11315</name>
</gene>
<dbReference type="PANTHER" id="PTHR10851">
    <property type="entry name" value="PYRIDOXINE-5-PHOSPHATE OXIDASE"/>
    <property type="match status" value="1"/>
</dbReference>
<accession>A0A857LNT6</accession>
<dbReference type="Gene3D" id="2.30.110.10">
    <property type="entry name" value="Electron Transport, Fmn-binding Protein, Chain A"/>
    <property type="match status" value="1"/>
</dbReference>
<keyword evidence="5" id="KW-0560">Oxidoreductase</keyword>
<evidence type="ECO:0000256" key="2">
    <source>
        <dbReference type="ARBA" id="ARBA00007301"/>
    </source>
</evidence>
<dbReference type="EMBL" id="CP045810">
    <property type="protein sequence ID" value="QHN39671.1"/>
    <property type="molecule type" value="Genomic_DNA"/>
</dbReference>
<evidence type="ECO:0000256" key="5">
    <source>
        <dbReference type="ARBA" id="ARBA00023002"/>
    </source>
</evidence>
<evidence type="ECO:0000259" key="7">
    <source>
        <dbReference type="Pfam" id="PF10590"/>
    </source>
</evidence>
<proteinExistence type="inferred from homology"/>